<evidence type="ECO:0000259" key="12">
    <source>
        <dbReference type="Pfam" id="PF01593"/>
    </source>
</evidence>
<dbReference type="Gene3D" id="3.90.660.20">
    <property type="entry name" value="Protoporphyrinogen oxidase, mitochondrial, domain 2"/>
    <property type="match status" value="1"/>
</dbReference>
<dbReference type="InterPro" id="IPR036188">
    <property type="entry name" value="FAD/NAD-bd_sf"/>
</dbReference>
<evidence type="ECO:0000256" key="4">
    <source>
        <dbReference type="ARBA" id="ARBA00008310"/>
    </source>
</evidence>
<protein>
    <recommendedName>
        <fullName evidence="6 11">Coproporphyrinogen III oxidase</fullName>
        <ecNumber evidence="5 11">1.3.3.15</ecNumber>
    </recommendedName>
</protein>
<keyword evidence="10 11" id="KW-0350">Heme biosynthesis</keyword>
<dbReference type="EMBL" id="JBHSGK010000021">
    <property type="protein sequence ID" value="MFC4738252.1"/>
    <property type="molecule type" value="Genomic_DNA"/>
</dbReference>
<dbReference type="RefSeq" id="WP_377910838.1">
    <property type="nucleotide sequence ID" value="NZ_JBHSGK010000021.1"/>
</dbReference>
<comment type="function">
    <text evidence="11">Involved in coproporphyrin-dependent heme b biosynthesis. Catalyzes the oxidation of coproporphyrinogen III to coproporphyrin III.</text>
</comment>
<dbReference type="InterPro" id="IPR050464">
    <property type="entry name" value="Zeta_carotene_desat/Oxidored"/>
</dbReference>
<keyword evidence="11" id="KW-0963">Cytoplasm</keyword>
<evidence type="ECO:0000256" key="8">
    <source>
        <dbReference type="ARBA" id="ARBA00022827"/>
    </source>
</evidence>
<comment type="caution">
    <text evidence="13">The sequence shown here is derived from an EMBL/GenBank/DDBJ whole genome shotgun (WGS) entry which is preliminary data.</text>
</comment>
<evidence type="ECO:0000313" key="14">
    <source>
        <dbReference type="Proteomes" id="UP001595896"/>
    </source>
</evidence>
<gene>
    <name evidence="13" type="primary">hemY</name>
    <name evidence="13" type="ORF">ACFO4L_16900</name>
</gene>
<sequence>MTELKTAVIGGGITGLSAAYFLQKQIEQSGSGSFALYEAGERLGGTIQTEYRNGYVIERGPDSFLTRKRSLHRLAVELGLENDLTTNKSGSYIYHNGKLHRIPQGAVMGIPTEWKPFLKTGLFSPAGKLRAAMDLVIPRRKDSEDISVDAFFRRRLGSEVVEHMIEPLLSGIYAGRLNELSLKATFPQFLEIENKRRSLILGMKQSMQKTVPEDPVLIGESRSPANMFLTFRSGLSSFVDRLEQALPEESIHLGKRLEKLEKVEDGYALYFSDGTIDYADRVLLTIRHDDAAALFAHEPFMERLSKQSATSVATCALAFDEKQIKDKLDGTGFLIPRDQSFTMTACTWTHQKWEHTAPEGKALLRAYVGRAGDEDIVFKDDRVITKTVMRDLKQIMNIEGEPEFSVVTRWNRAMPQYNVGHGEALTNLEEGLSAKYPGVLVLGASFRGIGLPDCVTQAEKAVSKLYQ</sequence>
<reference evidence="14" key="1">
    <citation type="journal article" date="2019" name="Int. J. Syst. Evol. Microbiol.">
        <title>The Global Catalogue of Microorganisms (GCM) 10K type strain sequencing project: providing services to taxonomists for standard genome sequencing and annotation.</title>
        <authorList>
            <consortium name="The Broad Institute Genomics Platform"/>
            <consortium name="The Broad Institute Genome Sequencing Center for Infectious Disease"/>
            <person name="Wu L."/>
            <person name="Ma J."/>
        </authorList>
    </citation>
    <scope>NUCLEOTIDE SEQUENCE [LARGE SCALE GENOMIC DNA]</scope>
    <source>
        <strain evidence="14">JCM 12165</strain>
    </source>
</reference>
<proteinExistence type="inferred from homology"/>
<dbReference type="EC" id="1.3.3.15" evidence="5 11"/>
<dbReference type="PANTHER" id="PTHR42923">
    <property type="entry name" value="PROTOPORPHYRINOGEN OXIDASE"/>
    <property type="match status" value="1"/>
</dbReference>
<feature type="domain" description="Amine oxidase" evidence="12">
    <location>
        <begin position="13"/>
        <end position="462"/>
    </location>
</feature>
<dbReference type="Proteomes" id="UP001595896">
    <property type="component" value="Unassembled WGS sequence"/>
</dbReference>
<dbReference type="SUPFAM" id="SSF54373">
    <property type="entry name" value="FAD-linked reductases, C-terminal domain"/>
    <property type="match status" value="1"/>
</dbReference>
<comment type="cofactor">
    <cofactor evidence="2 11">
        <name>FAD</name>
        <dbReference type="ChEBI" id="CHEBI:57692"/>
    </cofactor>
</comment>
<comment type="similarity">
    <text evidence="4 11">Belongs to the protoporphyrinogen/coproporphyrinogen oxidase family. Coproporphyrinogen III oxidase subfamily.</text>
</comment>
<evidence type="ECO:0000256" key="1">
    <source>
        <dbReference type="ARBA" id="ARBA00001755"/>
    </source>
</evidence>
<dbReference type="NCBIfam" id="TIGR00562">
    <property type="entry name" value="proto_IX_ox"/>
    <property type="match status" value="1"/>
</dbReference>
<keyword evidence="9 11" id="KW-0560">Oxidoreductase</keyword>
<evidence type="ECO:0000256" key="2">
    <source>
        <dbReference type="ARBA" id="ARBA00001974"/>
    </source>
</evidence>
<comment type="pathway">
    <text evidence="3 11">Porphyrin-containing compound metabolism; protoheme biosynthesis.</text>
</comment>
<dbReference type="PANTHER" id="PTHR42923:SF3">
    <property type="entry name" value="PROTOPORPHYRINOGEN OXIDASE"/>
    <property type="match status" value="1"/>
</dbReference>
<dbReference type="GO" id="GO:0004729">
    <property type="term" value="F:oxygen-dependent protoporphyrinogen oxidase activity"/>
    <property type="evidence" value="ECO:0007669"/>
    <property type="project" value="UniProtKB-EC"/>
</dbReference>
<name>A0ABV9NY30_9BACI</name>
<evidence type="ECO:0000256" key="10">
    <source>
        <dbReference type="ARBA" id="ARBA00023133"/>
    </source>
</evidence>
<dbReference type="InterPro" id="IPR002937">
    <property type="entry name" value="Amino_oxidase"/>
</dbReference>
<evidence type="ECO:0000256" key="9">
    <source>
        <dbReference type="ARBA" id="ARBA00023002"/>
    </source>
</evidence>
<evidence type="ECO:0000256" key="11">
    <source>
        <dbReference type="RuleBase" id="RU364052"/>
    </source>
</evidence>
<organism evidence="13 14">
    <name type="scientific">Bacillus daqingensis</name>
    <dbReference type="NCBI Taxonomy" id="872396"/>
    <lineage>
        <taxon>Bacteria</taxon>
        <taxon>Bacillati</taxon>
        <taxon>Bacillota</taxon>
        <taxon>Bacilli</taxon>
        <taxon>Bacillales</taxon>
        <taxon>Bacillaceae</taxon>
        <taxon>Bacillus</taxon>
    </lineage>
</organism>
<dbReference type="InterPro" id="IPR004572">
    <property type="entry name" value="Protoporphyrinogen_oxidase"/>
</dbReference>
<accession>A0ABV9NY30</accession>
<keyword evidence="14" id="KW-1185">Reference proteome</keyword>
<evidence type="ECO:0000256" key="5">
    <source>
        <dbReference type="ARBA" id="ARBA00012402"/>
    </source>
</evidence>
<evidence type="ECO:0000313" key="13">
    <source>
        <dbReference type="EMBL" id="MFC4738252.1"/>
    </source>
</evidence>
<dbReference type="Pfam" id="PF01593">
    <property type="entry name" value="Amino_oxidase"/>
    <property type="match status" value="1"/>
</dbReference>
<keyword evidence="7 11" id="KW-0285">Flavoprotein</keyword>
<comment type="catalytic activity">
    <reaction evidence="1">
        <text>coproporphyrinogen III + 3 O2 = coproporphyrin III + 3 H2O2</text>
        <dbReference type="Rhea" id="RHEA:43436"/>
        <dbReference type="ChEBI" id="CHEBI:15379"/>
        <dbReference type="ChEBI" id="CHEBI:16240"/>
        <dbReference type="ChEBI" id="CHEBI:57309"/>
        <dbReference type="ChEBI" id="CHEBI:131725"/>
        <dbReference type="EC" id="1.3.3.15"/>
    </reaction>
    <physiologicalReaction direction="left-to-right" evidence="1">
        <dbReference type="Rhea" id="RHEA:43437"/>
    </physiologicalReaction>
</comment>
<comment type="subcellular location">
    <subcellularLocation>
        <location evidence="11">Cytoplasm</location>
    </subcellularLocation>
</comment>
<evidence type="ECO:0000256" key="7">
    <source>
        <dbReference type="ARBA" id="ARBA00022630"/>
    </source>
</evidence>
<evidence type="ECO:0000256" key="6">
    <source>
        <dbReference type="ARBA" id="ARBA00019046"/>
    </source>
</evidence>
<dbReference type="NCBIfam" id="NF008845">
    <property type="entry name" value="PRK11883.1-5"/>
    <property type="match status" value="1"/>
</dbReference>
<dbReference type="Gene3D" id="3.50.50.60">
    <property type="entry name" value="FAD/NAD(P)-binding domain"/>
    <property type="match status" value="1"/>
</dbReference>
<dbReference type="Gene3D" id="1.10.3110.10">
    <property type="entry name" value="protoporphyrinogen ix oxidase, domain 3"/>
    <property type="match status" value="1"/>
</dbReference>
<dbReference type="SUPFAM" id="SSF51905">
    <property type="entry name" value="FAD/NAD(P)-binding domain"/>
    <property type="match status" value="1"/>
</dbReference>
<keyword evidence="8 11" id="KW-0274">FAD</keyword>
<evidence type="ECO:0000256" key="3">
    <source>
        <dbReference type="ARBA" id="ARBA00004744"/>
    </source>
</evidence>